<keyword evidence="2" id="KW-1185">Reference proteome</keyword>
<proteinExistence type="predicted"/>
<dbReference type="InterPro" id="IPR006797">
    <property type="entry name" value="PRELI/MSF1_dom"/>
</dbReference>
<evidence type="ECO:0000259" key="1">
    <source>
        <dbReference type="PROSITE" id="PS50904"/>
    </source>
</evidence>
<dbReference type="Pfam" id="PF04707">
    <property type="entry name" value="PRELI"/>
    <property type="match status" value="1"/>
</dbReference>
<evidence type="ECO:0000313" key="2">
    <source>
        <dbReference type="Proteomes" id="UP000887574"/>
    </source>
</evidence>
<sequence length="118" mass="13417">MVLTTRNLNCSGFLRVDESLIYKPHHSDPDRTQVNQKMAVTVNLPAFTDYCERAFLSAYQTNALKGRTGLEWVIDQLGNQLKREYTDLSSRVHQVSSEVHEFSDKLFSGRSFNSANSS</sequence>
<protein>
    <submittedName>
        <fullName evidence="3">PRELI/MSF1 domain-containing protein</fullName>
    </submittedName>
</protein>
<dbReference type="GO" id="GO:0005758">
    <property type="term" value="C:mitochondrial intermembrane space"/>
    <property type="evidence" value="ECO:0007669"/>
    <property type="project" value="InterPro"/>
</dbReference>
<dbReference type="PROSITE" id="PS50904">
    <property type="entry name" value="PRELI_MSF1"/>
    <property type="match status" value="1"/>
</dbReference>
<feature type="domain" description="PRELI/MSF1" evidence="1">
    <location>
        <begin position="1"/>
        <end position="82"/>
    </location>
</feature>
<evidence type="ECO:0000313" key="3">
    <source>
        <dbReference type="WBParaSite" id="jg16938"/>
    </source>
</evidence>
<dbReference type="AlphaFoldDB" id="A0A915D9D3"/>
<dbReference type="InterPro" id="IPR037365">
    <property type="entry name" value="Slowmo/Ups"/>
</dbReference>
<reference evidence="3" key="1">
    <citation type="submission" date="2022-11" db="UniProtKB">
        <authorList>
            <consortium name="WormBaseParasite"/>
        </authorList>
    </citation>
    <scope>IDENTIFICATION</scope>
</reference>
<accession>A0A915D9D3</accession>
<dbReference type="WBParaSite" id="jg16938">
    <property type="protein sequence ID" value="jg16938"/>
    <property type="gene ID" value="jg16938"/>
</dbReference>
<organism evidence="2 3">
    <name type="scientific">Ditylenchus dipsaci</name>
    <dbReference type="NCBI Taxonomy" id="166011"/>
    <lineage>
        <taxon>Eukaryota</taxon>
        <taxon>Metazoa</taxon>
        <taxon>Ecdysozoa</taxon>
        <taxon>Nematoda</taxon>
        <taxon>Chromadorea</taxon>
        <taxon>Rhabditida</taxon>
        <taxon>Tylenchina</taxon>
        <taxon>Tylenchomorpha</taxon>
        <taxon>Sphaerularioidea</taxon>
        <taxon>Anguinidae</taxon>
        <taxon>Anguininae</taxon>
        <taxon>Ditylenchus</taxon>
    </lineage>
</organism>
<dbReference type="Proteomes" id="UP000887574">
    <property type="component" value="Unplaced"/>
</dbReference>
<name>A0A915D9D3_9BILA</name>
<dbReference type="PANTHER" id="PTHR11158">
    <property type="entry name" value="MSF1/PX19 RELATED"/>
    <property type="match status" value="1"/>
</dbReference>